<sequence length="359" mass="42312">MNLICHCYTCNVKYPTKAYIFSSNNEDEQNIIIQICKRILEAIQHKHTSTEISYDDNIMLHKQIRNINEIENLINKEFIQLFENKILRKEMKKLPIGIWRIGFKWDEFNNDSLIKNILKISREWYYNFTKYFQKIDDQKRDIGTFNSFNPDLNNKNEDELKQYLLDNLKNYLLGFEYLIDYSWNLYDNYEGNFIFASNSGIFIVVETKYLNVKKNEYNDISISSLNNDVKDQSLKYKDKVAMEFNGKYITLLGATLICDLDANSLDKVTFEFNDNDEIIARHIKEVHDFSPRRYNEFNGFNNLDKYEVTDDKFDGLQTLSSQNNQDTTSILQGTITKVAAAAAVGYMIYRTFSRGNHSN</sequence>
<gene>
    <name evidence="1" type="ORF">CHRIB12_LOCUS3478</name>
</gene>
<evidence type="ECO:0000313" key="1">
    <source>
        <dbReference type="EMBL" id="CAB5338899.1"/>
    </source>
</evidence>
<dbReference type="AlphaFoldDB" id="A0A915YUQ3"/>
<dbReference type="EMBL" id="CAGKOT010000005">
    <property type="protein sequence ID" value="CAB5338899.1"/>
    <property type="molecule type" value="Genomic_DNA"/>
</dbReference>
<proteinExistence type="predicted"/>
<dbReference type="Proteomes" id="UP000684084">
    <property type="component" value="Unassembled WGS sequence"/>
</dbReference>
<organism evidence="1 2">
    <name type="scientific">Rhizophagus irregularis</name>
    <dbReference type="NCBI Taxonomy" id="588596"/>
    <lineage>
        <taxon>Eukaryota</taxon>
        <taxon>Fungi</taxon>
        <taxon>Fungi incertae sedis</taxon>
        <taxon>Mucoromycota</taxon>
        <taxon>Glomeromycotina</taxon>
        <taxon>Glomeromycetes</taxon>
        <taxon>Glomerales</taxon>
        <taxon>Glomeraceae</taxon>
        <taxon>Rhizophagus</taxon>
    </lineage>
</organism>
<reference evidence="1" key="1">
    <citation type="submission" date="2020-05" db="EMBL/GenBank/DDBJ databases">
        <authorList>
            <person name="Rincon C."/>
            <person name="Sanders R I."/>
            <person name="Robbins C."/>
            <person name="Chaturvedi A."/>
        </authorList>
    </citation>
    <scope>NUCLEOTIDE SEQUENCE</scope>
    <source>
        <strain evidence="1">CHB12</strain>
    </source>
</reference>
<protein>
    <submittedName>
        <fullName evidence="1">Uncharacterized protein</fullName>
    </submittedName>
</protein>
<dbReference type="OrthoDB" id="2389627at2759"/>
<accession>A0A915YUQ3</accession>
<dbReference type="VEuPathDB" id="FungiDB:RhiirFUN_024917"/>
<name>A0A915YUQ3_9GLOM</name>
<evidence type="ECO:0000313" key="2">
    <source>
        <dbReference type="Proteomes" id="UP000684084"/>
    </source>
</evidence>
<comment type="caution">
    <text evidence="1">The sequence shown here is derived from an EMBL/GenBank/DDBJ whole genome shotgun (WGS) entry which is preliminary data.</text>
</comment>